<name>A0ABN9WHS2_9DINO</name>
<feature type="non-terminal residue" evidence="3">
    <location>
        <position position="788"/>
    </location>
</feature>
<dbReference type="SMART" id="SM00028">
    <property type="entry name" value="TPR"/>
    <property type="match status" value="2"/>
</dbReference>
<keyword evidence="4" id="KW-1185">Reference proteome</keyword>
<dbReference type="Gene3D" id="1.25.40.10">
    <property type="entry name" value="Tetratricopeptide repeat domain"/>
    <property type="match status" value="1"/>
</dbReference>
<dbReference type="InterPro" id="IPR019734">
    <property type="entry name" value="TPR_rpt"/>
</dbReference>
<evidence type="ECO:0000313" key="4">
    <source>
        <dbReference type="Proteomes" id="UP001189429"/>
    </source>
</evidence>
<proteinExistence type="predicted"/>
<gene>
    <name evidence="3" type="ORF">PCOR1329_LOCUS67466</name>
</gene>
<sequence>MRASVSWMLGGRFRRHPAWRQSARMRERRERPRSDQQEFQKLVLGCNKDARTRRRQASSSEAACVLAGWVEESEHWNTVVLACWLARARCSPPGGCPARRPAFEQLKYAEAMLGERQSEDRPAACALRAASRAGMLGESNHRALVRGARESRRESERALTAPVGQANAAGLTNYAGLSMSVAPANVGPFPARSPSPKTGEGATFLRRLPALAPAGAGDVQELILSCNKDGMEHLRRGEHKEAFEQFKYAEAVLLGTAEPDCSALLAVTCNNLGCYYKKVGKFHGALSYLRRALKMEVELRTDEVTLAGTHLNLCAVLSKLEKHDKAVQHSLCALELMSKHVSAVDTDVSQDDYAVLAIAYHNVAMVLCHVLSPWDISGTKFLFMDDRSAVFDSLPQMETDLQTTNTFDSGTGAIENVGKRQCWKRGDKQQIEHIDILAVPDDPCAKITPAAGWDKLRQCLAAIRRLPGGSESRATAVRAYAKPLWTWCSPVFSLPPPDVVHATMAAVLSTRCTWWCRGRFWASNIDLHPVCSAVLVAIDRITYWDIQWSDFLEANFMAFFEAIGFEFLQCDPVPVLSAMTQKGVDQIDLEASLAKIWAILRDSLTLEDKIYLKIFRCGATRSPTRRWSTSRPERTATCPSCGGAHPSARHYVAECCSLDAFRQELNSTCHIPPDWWLRQPRATLKTGWITFSAHASPARRAELQVAVCRMGLVAMPKMAEDCEVGKLHAALSYLRKSLKIEVNLQTDDVTVAGTHLNICWILSKLDKHDKAAHPRLRRVRTDECSRVV</sequence>
<evidence type="ECO:0000256" key="1">
    <source>
        <dbReference type="ARBA" id="ARBA00022737"/>
    </source>
</evidence>
<dbReference type="SUPFAM" id="SSF48452">
    <property type="entry name" value="TPR-like"/>
    <property type="match status" value="1"/>
</dbReference>
<dbReference type="EMBL" id="CAUYUJ010018743">
    <property type="protein sequence ID" value="CAK0886017.1"/>
    <property type="molecule type" value="Genomic_DNA"/>
</dbReference>
<organism evidence="3 4">
    <name type="scientific">Prorocentrum cordatum</name>
    <dbReference type="NCBI Taxonomy" id="2364126"/>
    <lineage>
        <taxon>Eukaryota</taxon>
        <taxon>Sar</taxon>
        <taxon>Alveolata</taxon>
        <taxon>Dinophyceae</taxon>
        <taxon>Prorocentrales</taxon>
        <taxon>Prorocentraceae</taxon>
        <taxon>Prorocentrum</taxon>
    </lineage>
</organism>
<dbReference type="Proteomes" id="UP001189429">
    <property type="component" value="Unassembled WGS sequence"/>
</dbReference>
<comment type="caution">
    <text evidence="3">The sequence shown here is derived from an EMBL/GenBank/DDBJ whole genome shotgun (WGS) entry which is preliminary data.</text>
</comment>
<accession>A0ABN9WHS2</accession>
<evidence type="ECO:0000313" key="3">
    <source>
        <dbReference type="EMBL" id="CAK0886017.1"/>
    </source>
</evidence>
<dbReference type="PANTHER" id="PTHR45641">
    <property type="entry name" value="TETRATRICOPEPTIDE REPEAT PROTEIN (AFU_ORTHOLOGUE AFUA_6G03870)"/>
    <property type="match status" value="1"/>
</dbReference>
<dbReference type="InterPro" id="IPR011990">
    <property type="entry name" value="TPR-like_helical_dom_sf"/>
</dbReference>
<reference evidence="3" key="1">
    <citation type="submission" date="2023-10" db="EMBL/GenBank/DDBJ databases">
        <authorList>
            <person name="Chen Y."/>
            <person name="Shah S."/>
            <person name="Dougan E. K."/>
            <person name="Thang M."/>
            <person name="Chan C."/>
        </authorList>
    </citation>
    <scope>NUCLEOTIDE SEQUENCE [LARGE SCALE GENOMIC DNA]</scope>
</reference>
<evidence type="ECO:0000256" key="2">
    <source>
        <dbReference type="ARBA" id="ARBA00022803"/>
    </source>
</evidence>
<dbReference type="Pfam" id="PF13374">
    <property type="entry name" value="TPR_10"/>
    <property type="match status" value="1"/>
</dbReference>
<keyword evidence="2" id="KW-0802">TPR repeat</keyword>
<dbReference type="PANTHER" id="PTHR45641:SF19">
    <property type="entry name" value="NEPHROCYSTIN-3"/>
    <property type="match status" value="1"/>
</dbReference>
<keyword evidence="1" id="KW-0677">Repeat</keyword>
<protein>
    <submittedName>
        <fullName evidence="3">Uncharacterized protein</fullName>
    </submittedName>
</protein>